<gene>
    <name evidence="2" type="ORF">QJS10_CPB18g00512</name>
</gene>
<protein>
    <submittedName>
        <fullName evidence="2">Uncharacterized protein</fullName>
    </submittedName>
</protein>
<dbReference type="Proteomes" id="UP001180020">
    <property type="component" value="Unassembled WGS sequence"/>
</dbReference>
<feature type="compositionally biased region" description="Basic and acidic residues" evidence="1">
    <location>
        <begin position="192"/>
        <end position="205"/>
    </location>
</feature>
<reference evidence="2" key="2">
    <citation type="submission" date="2023-06" db="EMBL/GenBank/DDBJ databases">
        <authorList>
            <person name="Ma L."/>
            <person name="Liu K.-W."/>
            <person name="Li Z."/>
            <person name="Hsiao Y.-Y."/>
            <person name="Qi Y."/>
            <person name="Fu T."/>
            <person name="Tang G."/>
            <person name="Zhang D."/>
            <person name="Sun W.-H."/>
            <person name="Liu D.-K."/>
            <person name="Li Y."/>
            <person name="Chen G.-Z."/>
            <person name="Liu X.-D."/>
            <person name="Liao X.-Y."/>
            <person name="Jiang Y.-T."/>
            <person name="Yu X."/>
            <person name="Hao Y."/>
            <person name="Huang J."/>
            <person name="Zhao X.-W."/>
            <person name="Ke S."/>
            <person name="Chen Y.-Y."/>
            <person name="Wu W.-L."/>
            <person name="Hsu J.-L."/>
            <person name="Lin Y.-F."/>
            <person name="Huang M.-D."/>
            <person name="Li C.-Y."/>
            <person name="Huang L."/>
            <person name="Wang Z.-W."/>
            <person name="Zhao X."/>
            <person name="Zhong W.-Y."/>
            <person name="Peng D.-H."/>
            <person name="Ahmad S."/>
            <person name="Lan S."/>
            <person name="Zhang J.-S."/>
            <person name="Tsai W.-C."/>
            <person name="Van De Peer Y."/>
            <person name="Liu Z.-J."/>
        </authorList>
    </citation>
    <scope>NUCLEOTIDE SEQUENCE</scope>
    <source>
        <strain evidence="2">CP</strain>
        <tissue evidence="2">Leaves</tissue>
    </source>
</reference>
<keyword evidence="3" id="KW-1185">Reference proteome</keyword>
<evidence type="ECO:0000313" key="3">
    <source>
        <dbReference type="Proteomes" id="UP001180020"/>
    </source>
</evidence>
<proteinExistence type="predicted"/>
<evidence type="ECO:0000256" key="1">
    <source>
        <dbReference type="SAM" id="MobiDB-lite"/>
    </source>
</evidence>
<feature type="region of interest" description="Disordered" evidence="1">
    <location>
        <begin position="185"/>
        <end position="212"/>
    </location>
</feature>
<dbReference type="EMBL" id="JAUJYO010000018">
    <property type="protein sequence ID" value="KAK1289748.1"/>
    <property type="molecule type" value="Genomic_DNA"/>
</dbReference>
<name>A0AAV9CNP1_ACOCL</name>
<accession>A0AAV9CNP1</accession>
<organism evidence="2 3">
    <name type="scientific">Acorus calamus</name>
    <name type="common">Sweet flag</name>
    <dbReference type="NCBI Taxonomy" id="4465"/>
    <lineage>
        <taxon>Eukaryota</taxon>
        <taxon>Viridiplantae</taxon>
        <taxon>Streptophyta</taxon>
        <taxon>Embryophyta</taxon>
        <taxon>Tracheophyta</taxon>
        <taxon>Spermatophyta</taxon>
        <taxon>Magnoliopsida</taxon>
        <taxon>Liliopsida</taxon>
        <taxon>Acoraceae</taxon>
        <taxon>Acorus</taxon>
    </lineage>
</organism>
<dbReference type="AlphaFoldDB" id="A0AAV9CNP1"/>
<evidence type="ECO:0000313" key="2">
    <source>
        <dbReference type="EMBL" id="KAK1289748.1"/>
    </source>
</evidence>
<feature type="region of interest" description="Disordered" evidence="1">
    <location>
        <begin position="34"/>
        <end position="73"/>
    </location>
</feature>
<sequence length="270" mass="31196">MKPKSSLLSPGFRSAAALAGWDEEALLLASLVVEDTPERDPKQKRRWTPHFKTPPTNSRRKRRNQRQSPSPIKSVVLRLDEDETPVRDVRTSEKKSETVVIEKTVFPCMDRLREELSCALLQAMLETRSHQMWETMPEMQAIDKLLFPEEVKAKKASTDSQNILSEEVCESDSARTNSISYVRHLTRSSRALHNETDTQTRPSRERRPRPSQLEDAALALRLQREEFMQSFREENERRPRNSIDSARANLRAMASRAIQLRSRGRSPHLI</sequence>
<comment type="caution">
    <text evidence="2">The sequence shown here is derived from an EMBL/GenBank/DDBJ whole genome shotgun (WGS) entry which is preliminary data.</text>
</comment>
<reference evidence="2" key="1">
    <citation type="journal article" date="2023" name="Nat. Commun.">
        <title>Diploid and tetraploid genomes of Acorus and the evolution of monocots.</title>
        <authorList>
            <person name="Ma L."/>
            <person name="Liu K.W."/>
            <person name="Li Z."/>
            <person name="Hsiao Y.Y."/>
            <person name="Qi Y."/>
            <person name="Fu T."/>
            <person name="Tang G.D."/>
            <person name="Zhang D."/>
            <person name="Sun W.H."/>
            <person name="Liu D.K."/>
            <person name="Li Y."/>
            <person name="Chen G.Z."/>
            <person name="Liu X.D."/>
            <person name="Liao X.Y."/>
            <person name="Jiang Y.T."/>
            <person name="Yu X."/>
            <person name="Hao Y."/>
            <person name="Huang J."/>
            <person name="Zhao X.W."/>
            <person name="Ke S."/>
            <person name="Chen Y.Y."/>
            <person name="Wu W.L."/>
            <person name="Hsu J.L."/>
            <person name="Lin Y.F."/>
            <person name="Huang M.D."/>
            <person name="Li C.Y."/>
            <person name="Huang L."/>
            <person name="Wang Z.W."/>
            <person name="Zhao X."/>
            <person name="Zhong W.Y."/>
            <person name="Peng D.H."/>
            <person name="Ahmad S."/>
            <person name="Lan S."/>
            <person name="Zhang J.S."/>
            <person name="Tsai W.C."/>
            <person name="Van de Peer Y."/>
            <person name="Liu Z.J."/>
        </authorList>
    </citation>
    <scope>NUCLEOTIDE SEQUENCE</scope>
    <source>
        <strain evidence="2">CP</strain>
    </source>
</reference>